<dbReference type="EMBL" id="BOOY01000005">
    <property type="protein sequence ID" value="GIJ01561.1"/>
    <property type="molecule type" value="Genomic_DNA"/>
</dbReference>
<protein>
    <submittedName>
        <fullName evidence="2">Uncharacterized protein</fullName>
    </submittedName>
</protein>
<feature type="transmembrane region" description="Helical" evidence="1">
    <location>
        <begin position="12"/>
        <end position="30"/>
    </location>
</feature>
<dbReference type="Proteomes" id="UP000652013">
    <property type="component" value="Unassembled WGS sequence"/>
</dbReference>
<keyword evidence="1" id="KW-0812">Transmembrane</keyword>
<feature type="transmembrane region" description="Helical" evidence="1">
    <location>
        <begin position="50"/>
        <end position="67"/>
    </location>
</feature>
<gene>
    <name evidence="2" type="ORF">Sya03_09130</name>
</gene>
<accession>A0A8J3Y4F7</accession>
<feature type="transmembrane region" description="Helical" evidence="1">
    <location>
        <begin position="122"/>
        <end position="143"/>
    </location>
</feature>
<keyword evidence="1" id="KW-0472">Membrane</keyword>
<sequence length="440" mass="45879">MSRMLRIDLRRSSAVGAGLLLLVLGVAAMYLPGTSWTGQWTAAVIQQREYLALLWPLGLASGAWLVGRDRRGKVGELFATTPRPAWQRYAPPALALALTVGCAYLLMSAALLPLLAGRNGHLNPLIAGIVGVGTVSLVAAGLLGMAAGRLLPSPLTAPALAVAGLLFTLLPVTGRLDGRAAAAAEALPPGIVSPFSEFAIVPAHVSAAQLIWFGGLGVTGYLLLVARDRVRRVAAVLPAVLGAAVAVPMLPADPDLSAVLVADRGALEQVCTPDAPTVCVTREHLPLLAEIVGPARSALARLSVLPDAPTTVRESTGRYTEPADRPDPAVARYYVSLDTDGSLFQADLLERELLDGGGTSACRTGGELPDPERHFAARRAVAHWLAGSLPQDAEPYEAEGYGVLAALPRDEALRRVAAVRAAALRCEPDLWPVLTAGGAR</sequence>
<evidence type="ECO:0000313" key="2">
    <source>
        <dbReference type="EMBL" id="GIJ01561.1"/>
    </source>
</evidence>
<evidence type="ECO:0000256" key="1">
    <source>
        <dbReference type="SAM" id="Phobius"/>
    </source>
</evidence>
<feature type="transmembrane region" description="Helical" evidence="1">
    <location>
        <begin position="207"/>
        <end position="226"/>
    </location>
</feature>
<comment type="caution">
    <text evidence="2">The sequence shown here is derived from an EMBL/GenBank/DDBJ whole genome shotgun (WGS) entry which is preliminary data.</text>
</comment>
<dbReference type="RefSeq" id="WP_203936888.1">
    <property type="nucleotide sequence ID" value="NZ_BAAAGJ010000005.1"/>
</dbReference>
<keyword evidence="1" id="KW-1133">Transmembrane helix</keyword>
<feature type="transmembrane region" description="Helical" evidence="1">
    <location>
        <begin position="233"/>
        <end position="250"/>
    </location>
</feature>
<reference evidence="2" key="1">
    <citation type="submission" date="2021-01" db="EMBL/GenBank/DDBJ databases">
        <title>Whole genome shotgun sequence of Spirilliplanes yamanashiensis NBRC 15828.</title>
        <authorList>
            <person name="Komaki H."/>
            <person name="Tamura T."/>
        </authorList>
    </citation>
    <scope>NUCLEOTIDE SEQUENCE</scope>
    <source>
        <strain evidence="2">NBRC 15828</strain>
    </source>
</reference>
<name>A0A8J3Y4F7_9ACTN</name>
<evidence type="ECO:0000313" key="3">
    <source>
        <dbReference type="Proteomes" id="UP000652013"/>
    </source>
</evidence>
<keyword evidence="3" id="KW-1185">Reference proteome</keyword>
<feature type="transmembrane region" description="Helical" evidence="1">
    <location>
        <begin position="155"/>
        <end position="172"/>
    </location>
</feature>
<dbReference type="AlphaFoldDB" id="A0A8J3Y4F7"/>
<organism evidence="2 3">
    <name type="scientific">Spirilliplanes yamanashiensis</name>
    <dbReference type="NCBI Taxonomy" id="42233"/>
    <lineage>
        <taxon>Bacteria</taxon>
        <taxon>Bacillati</taxon>
        <taxon>Actinomycetota</taxon>
        <taxon>Actinomycetes</taxon>
        <taxon>Micromonosporales</taxon>
        <taxon>Micromonosporaceae</taxon>
        <taxon>Spirilliplanes</taxon>
    </lineage>
</organism>
<feature type="transmembrane region" description="Helical" evidence="1">
    <location>
        <begin position="93"/>
        <end position="116"/>
    </location>
</feature>
<proteinExistence type="predicted"/>